<sequence>MDLPAGAPGAAELDRHVAARDEMRVEHGVGRGRRHGDARGACAGGGNDDRGRGRHVQDVGGAVEDGASTGEMQLLGAAAVGYTDGARSLEGDDHLLRPRPEREIARVEGTDPQSRVLPAVETVVDDDVPPVPRDRTARVEPLLLGHLASSGR</sequence>
<dbReference type="Proteomes" id="UP001321475">
    <property type="component" value="Chromosome"/>
</dbReference>
<accession>A0ABM8G1V8</accession>
<gene>
    <name evidence="2" type="ORF">GCM10025865_14050</name>
</gene>
<evidence type="ECO:0000313" key="2">
    <source>
        <dbReference type="EMBL" id="BDZ42106.1"/>
    </source>
</evidence>
<evidence type="ECO:0000256" key="1">
    <source>
        <dbReference type="SAM" id="MobiDB-lite"/>
    </source>
</evidence>
<protein>
    <submittedName>
        <fullName evidence="2">Uncharacterized protein</fullName>
    </submittedName>
</protein>
<name>A0ABM8G1V8_9CELL</name>
<reference evidence="3" key="1">
    <citation type="journal article" date="2019" name="Int. J. Syst. Evol. Microbiol.">
        <title>The Global Catalogue of Microorganisms (GCM) 10K type strain sequencing project: providing services to taxonomists for standard genome sequencing and annotation.</title>
        <authorList>
            <consortium name="The Broad Institute Genomics Platform"/>
            <consortium name="The Broad Institute Genome Sequencing Center for Infectious Disease"/>
            <person name="Wu L."/>
            <person name="Ma J."/>
        </authorList>
    </citation>
    <scope>NUCLEOTIDE SEQUENCE [LARGE SCALE GENOMIC DNA]</scope>
    <source>
        <strain evidence="3">NBRC 108565</strain>
    </source>
</reference>
<feature type="region of interest" description="Disordered" evidence="1">
    <location>
        <begin position="1"/>
        <end position="67"/>
    </location>
</feature>
<organism evidence="2 3">
    <name type="scientific">Paraoerskovia sediminicola</name>
    <dbReference type="NCBI Taxonomy" id="1138587"/>
    <lineage>
        <taxon>Bacteria</taxon>
        <taxon>Bacillati</taxon>
        <taxon>Actinomycetota</taxon>
        <taxon>Actinomycetes</taxon>
        <taxon>Micrococcales</taxon>
        <taxon>Cellulomonadaceae</taxon>
        <taxon>Paraoerskovia</taxon>
    </lineage>
</organism>
<feature type="compositionally biased region" description="Basic and acidic residues" evidence="1">
    <location>
        <begin position="47"/>
        <end position="57"/>
    </location>
</feature>
<evidence type="ECO:0000313" key="3">
    <source>
        <dbReference type="Proteomes" id="UP001321475"/>
    </source>
</evidence>
<dbReference type="EMBL" id="AP027729">
    <property type="protein sequence ID" value="BDZ42106.1"/>
    <property type="molecule type" value="Genomic_DNA"/>
</dbReference>
<proteinExistence type="predicted"/>
<feature type="compositionally biased region" description="Basic and acidic residues" evidence="1">
    <location>
        <begin position="12"/>
        <end position="29"/>
    </location>
</feature>
<keyword evidence="3" id="KW-1185">Reference proteome</keyword>